<dbReference type="SUPFAM" id="SSF52777">
    <property type="entry name" value="CoA-dependent acyltransferases"/>
    <property type="match status" value="1"/>
</dbReference>
<reference evidence="2" key="1">
    <citation type="submission" date="2018-02" db="EMBL/GenBank/DDBJ databases">
        <authorList>
            <person name="Cohen D.B."/>
            <person name="Kent A.D."/>
        </authorList>
    </citation>
    <scope>NUCLEOTIDE SEQUENCE</scope>
</reference>
<organism evidence="2">
    <name type="scientific">Fagus sylvatica</name>
    <name type="common">Beechnut</name>
    <dbReference type="NCBI Taxonomy" id="28930"/>
    <lineage>
        <taxon>Eukaryota</taxon>
        <taxon>Viridiplantae</taxon>
        <taxon>Streptophyta</taxon>
        <taxon>Embryophyta</taxon>
        <taxon>Tracheophyta</taxon>
        <taxon>Spermatophyta</taxon>
        <taxon>Magnoliopsida</taxon>
        <taxon>eudicotyledons</taxon>
        <taxon>Gunneridae</taxon>
        <taxon>Pentapetalae</taxon>
        <taxon>rosids</taxon>
        <taxon>fabids</taxon>
        <taxon>Fagales</taxon>
        <taxon>Fagaceae</taxon>
        <taxon>Fagus</taxon>
    </lineage>
</organism>
<dbReference type="GO" id="GO:0016747">
    <property type="term" value="F:acyltransferase activity, transferring groups other than amino-acyl groups"/>
    <property type="evidence" value="ECO:0007669"/>
    <property type="project" value="TreeGrafter"/>
</dbReference>
<dbReference type="InterPro" id="IPR050317">
    <property type="entry name" value="Plant_Fungal_Acyltransferase"/>
</dbReference>
<accession>A0A2N9FUP4</accession>
<dbReference type="InterPro" id="IPR023213">
    <property type="entry name" value="CAT-like_dom_sf"/>
</dbReference>
<dbReference type="AlphaFoldDB" id="A0A2N9FUP4"/>
<dbReference type="PANTHER" id="PTHR31642">
    <property type="entry name" value="TRICHOTHECENE 3-O-ACETYLTRANSFERASE"/>
    <property type="match status" value="1"/>
</dbReference>
<dbReference type="Gene3D" id="3.30.559.10">
    <property type="entry name" value="Chloramphenicol acetyltransferase-like domain"/>
    <property type="match status" value="2"/>
</dbReference>
<sequence>MITIKSISIVVPSEPTPNGPLQLSESDQIMPWTHPTFIYIYRSNNNIPLSFETMNNSLSRALAHFYPLAGRLKWIEGGRLQVDCNAIGVQVLEAHSDLKLDELGDFAPTGTVEDLVPKIDYTTPIEEWPLLRVQLTRFVCGGLSVGVAISHTLVDGLSTTNFINSWAKLARGDNLDDHEIPFLDRTVLRSKQVEGLKKRANQEMGVTIRPYTRYEAISGHIWRCACKVRAIDNSHDQQTRVRLVVDARKRLKPPLPQRYFGNAIFGTVTSTCLYGDLLSNPLSYSVGKLREAIERMTDEYIRSAIDFITSQKHVGGLRSSFHIQGYTQGPFLGNPNLSLTSWINLPIYDADFGWGKPVYVGPGSLNMDGKAFLMSSVAVDGSLIIALRLQAQYMDSFKKIFYEDID</sequence>
<dbReference type="EMBL" id="OIVN01001151">
    <property type="protein sequence ID" value="SPC90494.1"/>
    <property type="molecule type" value="Genomic_DNA"/>
</dbReference>
<proteinExistence type="inferred from homology"/>
<protein>
    <submittedName>
        <fullName evidence="2">Uncharacterized protein</fullName>
    </submittedName>
</protein>
<name>A0A2N9FUP4_FAGSY</name>
<gene>
    <name evidence="2" type="ORF">FSB_LOCUS18376</name>
</gene>
<evidence type="ECO:0000313" key="2">
    <source>
        <dbReference type="EMBL" id="SPC90494.1"/>
    </source>
</evidence>
<dbReference type="Pfam" id="PF02458">
    <property type="entry name" value="Transferase"/>
    <property type="match status" value="2"/>
</dbReference>
<dbReference type="PANTHER" id="PTHR31642:SF289">
    <property type="entry name" value="SPERMIDINE HYDROXYCINNAMOYL TRANSFERASE"/>
    <property type="match status" value="1"/>
</dbReference>
<comment type="similarity">
    <text evidence="1">Belongs to the plant acyltransferase family.</text>
</comment>
<evidence type="ECO:0000256" key="1">
    <source>
        <dbReference type="ARBA" id="ARBA00009861"/>
    </source>
</evidence>